<reference evidence="2 3" key="1">
    <citation type="submission" date="2024-01" db="EMBL/GenBank/DDBJ databases">
        <title>Chryseobacterium sp. T9W2-O.</title>
        <authorList>
            <person name="Maltman C."/>
        </authorList>
    </citation>
    <scope>NUCLEOTIDE SEQUENCE [LARGE SCALE GENOMIC DNA]</scope>
    <source>
        <strain evidence="2 3">T9W2-O</strain>
    </source>
</reference>
<sequence>MKKIFLGLAVGLTLQLSAQTKTFSYNMAQIVKNMNVTELATRKTKIVINNSKNTVSVIDSEFPTPYVFKIDKQSRCDTSLPVISCFLRSREDKLYILSYNKNRLEIMDIAGDGTRYINIKP</sequence>
<feature type="signal peptide" evidence="1">
    <location>
        <begin position="1"/>
        <end position="18"/>
    </location>
</feature>
<comment type="caution">
    <text evidence="2">The sequence shown here is derived from an EMBL/GenBank/DDBJ whole genome shotgun (WGS) entry which is preliminary data.</text>
</comment>
<accession>A0ABU6HUE5</accession>
<proteinExistence type="predicted"/>
<feature type="chain" id="PRO_5046275886" evidence="1">
    <location>
        <begin position="19"/>
        <end position="121"/>
    </location>
</feature>
<dbReference type="RefSeq" id="WP_326321410.1">
    <property type="nucleotide sequence ID" value="NZ_JAYLAA010000043.1"/>
</dbReference>
<protein>
    <submittedName>
        <fullName evidence="2">Uncharacterized protein</fullName>
    </submittedName>
</protein>
<keyword evidence="3" id="KW-1185">Reference proteome</keyword>
<evidence type="ECO:0000313" key="3">
    <source>
        <dbReference type="Proteomes" id="UP001348397"/>
    </source>
</evidence>
<keyword evidence="1" id="KW-0732">Signal</keyword>
<gene>
    <name evidence="2" type="ORF">SOP96_13250</name>
</gene>
<dbReference type="Proteomes" id="UP001348397">
    <property type="component" value="Unassembled WGS sequence"/>
</dbReference>
<evidence type="ECO:0000256" key="1">
    <source>
        <dbReference type="SAM" id="SignalP"/>
    </source>
</evidence>
<evidence type="ECO:0000313" key="2">
    <source>
        <dbReference type="EMBL" id="MEC3876684.1"/>
    </source>
</evidence>
<organism evidence="2 3">
    <name type="scientific">Chryseobacterium salviniae</name>
    <dbReference type="NCBI Taxonomy" id="3101750"/>
    <lineage>
        <taxon>Bacteria</taxon>
        <taxon>Pseudomonadati</taxon>
        <taxon>Bacteroidota</taxon>
        <taxon>Flavobacteriia</taxon>
        <taxon>Flavobacteriales</taxon>
        <taxon>Weeksellaceae</taxon>
        <taxon>Chryseobacterium group</taxon>
        <taxon>Chryseobacterium</taxon>
    </lineage>
</organism>
<dbReference type="EMBL" id="JAYLAA010000043">
    <property type="protein sequence ID" value="MEC3876684.1"/>
    <property type="molecule type" value="Genomic_DNA"/>
</dbReference>
<name>A0ABU6HUE5_9FLAO</name>